<keyword evidence="3" id="KW-1185">Reference proteome</keyword>
<dbReference type="InterPro" id="IPR025227">
    <property type="entry name" value="DUF4169"/>
</dbReference>
<reference evidence="3" key="1">
    <citation type="submission" date="2017-10" db="EMBL/GenBank/DDBJ databases">
        <authorList>
            <person name="Kravchenko I.K."/>
            <person name="Grouzdev D.S."/>
        </authorList>
    </citation>
    <scope>NUCLEOTIDE SEQUENCE [LARGE SCALE GENOMIC DNA]</scope>
    <source>
        <strain evidence="3">B2</strain>
    </source>
</reference>
<protein>
    <submittedName>
        <fullName evidence="2">DUF4169 domain-containing protein</fullName>
    </submittedName>
</protein>
<dbReference type="EMBL" id="PDKW01000043">
    <property type="protein sequence ID" value="PGH53582.1"/>
    <property type="molecule type" value="Genomic_DNA"/>
</dbReference>
<comment type="caution">
    <text evidence="2">The sequence shown here is derived from an EMBL/GenBank/DDBJ whole genome shotgun (WGS) entry which is preliminary data.</text>
</comment>
<dbReference type="RefSeq" id="WP_098739644.1">
    <property type="nucleotide sequence ID" value="NZ_PDKW01000043.1"/>
</dbReference>
<evidence type="ECO:0000256" key="1">
    <source>
        <dbReference type="SAM" id="MobiDB-lite"/>
    </source>
</evidence>
<organism evidence="2 3">
    <name type="scientific">Azospirillum palustre</name>
    <dbReference type="NCBI Taxonomy" id="2044885"/>
    <lineage>
        <taxon>Bacteria</taxon>
        <taxon>Pseudomonadati</taxon>
        <taxon>Pseudomonadota</taxon>
        <taxon>Alphaproteobacteria</taxon>
        <taxon>Rhodospirillales</taxon>
        <taxon>Azospirillaceae</taxon>
        <taxon>Azospirillum</taxon>
    </lineage>
</organism>
<dbReference type="Proteomes" id="UP000225379">
    <property type="component" value="Unassembled WGS sequence"/>
</dbReference>
<proteinExistence type="predicted"/>
<evidence type="ECO:0000313" key="3">
    <source>
        <dbReference type="Proteomes" id="UP000225379"/>
    </source>
</evidence>
<accession>A0A2B8B8A4</accession>
<feature type="region of interest" description="Disordered" evidence="1">
    <location>
        <begin position="1"/>
        <end position="60"/>
    </location>
</feature>
<name>A0A2B8B8A4_9PROT</name>
<feature type="compositionally biased region" description="Basic and acidic residues" evidence="1">
    <location>
        <begin position="15"/>
        <end position="60"/>
    </location>
</feature>
<dbReference type="Pfam" id="PF13770">
    <property type="entry name" value="DUF4169"/>
    <property type="match status" value="1"/>
</dbReference>
<dbReference type="AlphaFoldDB" id="A0A2B8B8A4"/>
<gene>
    <name evidence="2" type="ORF">CRT60_27310</name>
</gene>
<evidence type="ECO:0000313" key="2">
    <source>
        <dbReference type="EMBL" id="PGH53582.1"/>
    </source>
</evidence>
<sequence length="60" mass="7071">MGDVVNLNRFRKTRDKAERAREAEANRARFGRTKAEKERDRKDAERRTQTLDGHKLDGKD</sequence>